<evidence type="ECO:0000313" key="1">
    <source>
        <dbReference type="EMBL" id="KKM23141.1"/>
    </source>
</evidence>
<proteinExistence type="predicted"/>
<comment type="caution">
    <text evidence="1">The sequence shown here is derived from an EMBL/GenBank/DDBJ whole genome shotgun (WGS) entry which is preliminary data.</text>
</comment>
<sequence>DDIPKDIPGPYTYTVHLLGGDEYKMVYDIDDALVNSPKKPTIPMEEALAGNPEYYDWEEWLRFQEALSHQTKMFEGYAEYCERVTIYVQENCLPDDVAIETVDDWEKIYNAALCPQVSLTDIKTSMSRNFGATWGGKEIFEALESVEGGMGEYISTKVWETNLMIKLGETEAAYTERGIKERARMIAALKIPEFFGILESDKTVKEMRAKSG</sequence>
<reference evidence="1" key="1">
    <citation type="journal article" date="2015" name="Nature">
        <title>Complex archaea that bridge the gap between prokaryotes and eukaryotes.</title>
        <authorList>
            <person name="Spang A."/>
            <person name="Saw J.H."/>
            <person name="Jorgensen S.L."/>
            <person name="Zaremba-Niedzwiedzka K."/>
            <person name="Martijn J."/>
            <person name="Lind A.E."/>
            <person name="van Eijk R."/>
            <person name="Schleper C."/>
            <person name="Guy L."/>
            <person name="Ettema T.J."/>
        </authorList>
    </citation>
    <scope>NUCLEOTIDE SEQUENCE</scope>
</reference>
<dbReference type="AlphaFoldDB" id="A0A0F9I699"/>
<organism evidence="1">
    <name type="scientific">marine sediment metagenome</name>
    <dbReference type="NCBI Taxonomy" id="412755"/>
    <lineage>
        <taxon>unclassified sequences</taxon>
        <taxon>metagenomes</taxon>
        <taxon>ecological metagenomes</taxon>
    </lineage>
</organism>
<name>A0A0F9I699_9ZZZZ</name>
<protein>
    <submittedName>
        <fullName evidence="1">Uncharacterized protein</fullName>
    </submittedName>
</protein>
<gene>
    <name evidence="1" type="ORF">LCGC14_1618260</name>
</gene>
<accession>A0A0F9I699</accession>
<dbReference type="EMBL" id="LAZR01013192">
    <property type="protein sequence ID" value="KKM23141.1"/>
    <property type="molecule type" value="Genomic_DNA"/>
</dbReference>
<feature type="non-terminal residue" evidence="1">
    <location>
        <position position="1"/>
    </location>
</feature>